<dbReference type="SMART" id="SM00347">
    <property type="entry name" value="HTH_MARR"/>
    <property type="match status" value="1"/>
</dbReference>
<dbReference type="SUPFAM" id="SSF46785">
    <property type="entry name" value="Winged helix' DNA-binding domain"/>
    <property type="match status" value="1"/>
</dbReference>
<dbReference type="InterPro" id="IPR000835">
    <property type="entry name" value="HTH_MarR-typ"/>
</dbReference>
<evidence type="ECO:0000259" key="4">
    <source>
        <dbReference type="PROSITE" id="PS50995"/>
    </source>
</evidence>
<comment type="caution">
    <text evidence="5">The sequence shown here is derived from an EMBL/GenBank/DDBJ whole genome shotgun (WGS) entry which is preliminary data.</text>
</comment>
<keyword evidence="3" id="KW-0804">Transcription</keyword>
<accession>A0ABY1LWI6</accession>
<dbReference type="PANTHER" id="PTHR35790">
    <property type="entry name" value="HTH-TYPE TRANSCRIPTIONAL REGULATOR PCHR"/>
    <property type="match status" value="1"/>
</dbReference>
<dbReference type="PANTHER" id="PTHR35790:SF4">
    <property type="entry name" value="HTH-TYPE TRANSCRIPTIONAL REGULATOR PCHR"/>
    <property type="match status" value="1"/>
</dbReference>
<evidence type="ECO:0000256" key="2">
    <source>
        <dbReference type="ARBA" id="ARBA00023125"/>
    </source>
</evidence>
<protein>
    <submittedName>
        <fullName evidence="5">DNA-binding transcriptional regulator, MarR family</fullName>
    </submittedName>
</protein>
<gene>
    <name evidence="5" type="ORF">SAMN02744124_01799</name>
</gene>
<dbReference type="PROSITE" id="PS50995">
    <property type="entry name" value="HTH_MARR_2"/>
    <property type="match status" value="1"/>
</dbReference>
<organism evidence="5 6">
    <name type="scientific">Paenibacillus barengoltzii J12</name>
    <dbReference type="NCBI Taxonomy" id="935846"/>
    <lineage>
        <taxon>Bacteria</taxon>
        <taxon>Bacillati</taxon>
        <taxon>Bacillota</taxon>
        <taxon>Bacilli</taxon>
        <taxon>Bacillales</taxon>
        <taxon>Paenibacillaceae</taxon>
        <taxon>Paenibacillus</taxon>
    </lineage>
</organism>
<dbReference type="InterPro" id="IPR052067">
    <property type="entry name" value="Metal_resp_HTH_trans_reg"/>
</dbReference>
<dbReference type="RefSeq" id="WP_085278823.1">
    <property type="nucleotide sequence ID" value="NZ_FXAE01000014.1"/>
</dbReference>
<dbReference type="Pfam" id="PF01047">
    <property type="entry name" value="MarR"/>
    <property type="match status" value="1"/>
</dbReference>
<feature type="domain" description="HTH marR-type" evidence="4">
    <location>
        <begin position="5"/>
        <end position="160"/>
    </location>
</feature>
<evidence type="ECO:0000256" key="1">
    <source>
        <dbReference type="ARBA" id="ARBA00023015"/>
    </source>
</evidence>
<keyword evidence="6" id="KW-1185">Reference proteome</keyword>
<name>A0ABY1LWI6_9BACL</name>
<dbReference type="Proteomes" id="UP000192939">
    <property type="component" value="Unassembled WGS sequence"/>
</dbReference>
<dbReference type="Gene3D" id="1.10.10.10">
    <property type="entry name" value="Winged helix-like DNA-binding domain superfamily/Winged helix DNA-binding domain"/>
    <property type="match status" value="1"/>
</dbReference>
<reference evidence="5 6" key="1">
    <citation type="submission" date="2017-04" db="EMBL/GenBank/DDBJ databases">
        <authorList>
            <person name="Varghese N."/>
            <person name="Submissions S."/>
        </authorList>
    </citation>
    <scope>NUCLEOTIDE SEQUENCE [LARGE SCALE GENOMIC DNA]</scope>
    <source>
        <strain evidence="5 6">J12</strain>
    </source>
</reference>
<evidence type="ECO:0000256" key="3">
    <source>
        <dbReference type="ARBA" id="ARBA00023163"/>
    </source>
</evidence>
<keyword evidence="1" id="KW-0805">Transcription regulation</keyword>
<dbReference type="InterPro" id="IPR036388">
    <property type="entry name" value="WH-like_DNA-bd_sf"/>
</dbReference>
<dbReference type="EMBL" id="FXAE01000014">
    <property type="protein sequence ID" value="SMF19869.1"/>
    <property type="molecule type" value="Genomic_DNA"/>
</dbReference>
<keyword evidence="2 5" id="KW-0238">DNA-binding</keyword>
<evidence type="ECO:0000313" key="5">
    <source>
        <dbReference type="EMBL" id="SMF19869.1"/>
    </source>
</evidence>
<proteinExistence type="predicted"/>
<dbReference type="GO" id="GO:0003677">
    <property type="term" value="F:DNA binding"/>
    <property type="evidence" value="ECO:0007669"/>
    <property type="project" value="UniProtKB-KW"/>
</dbReference>
<evidence type="ECO:0000313" key="6">
    <source>
        <dbReference type="Proteomes" id="UP000192939"/>
    </source>
</evidence>
<dbReference type="InterPro" id="IPR036390">
    <property type="entry name" value="WH_DNA-bd_sf"/>
</dbReference>
<sequence>MPDLNDDLLHLKHRIEQSMYRILIREADEDQDRLWMMERISDDRLKKLLPHLSISSLHVLDVIFTHGSIKGVDIAREMGMTKGAVSKITRKLLDQGLIQKTQLPDNLKEIYFSVTPLGTELAEMHQVFHQAQEHRGLELFKSYDMASLEIVADFLEKLAGLVSEPPHPEE</sequence>